<evidence type="ECO:0000313" key="10">
    <source>
        <dbReference type="EMBL" id="EME44141.1"/>
    </source>
</evidence>
<evidence type="ECO:0000256" key="5">
    <source>
        <dbReference type="ARBA" id="ARBA00022989"/>
    </source>
</evidence>
<keyword evidence="11" id="KW-1185">Reference proteome</keyword>
<evidence type="ECO:0000256" key="2">
    <source>
        <dbReference type="ARBA" id="ARBA00010666"/>
    </source>
</evidence>
<reference evidence="10 11" key="2">
    <citation type="journal article" date="2012" name="PLoS Pathog.">
        <title>Diverse lifestyles and strategies of plant pathogenesis encoded in the genomes of eighteen Dothideomycetes fungi.</title>
        <authorList>
            <person name="Ohm R.A."/>
            <person name="Feau N."/>
            <person name="Henrissat B."/>
            <person name="Schoch C.L."/>
            <person name="Horwitz B.A."/>
            <person name="Barry K.W."/>
            <person name="Condon B.J."/>
            <person name="Copeland A.C."/>
            <person name="Dhillon B."/>
            <person name="Glaser F."/>
            <person name="Hesse C.N."/>
            <person name="Kosti I."/>
            <person name="LaButti K."/>
            <person name="Lindquist E.A."/>
            <person name="Lucas S."/>
            <person name="Salamov A.A."/>
            <person name="Bradshaw R.E."/>
            <person name="Ciuffetti L."/>
            <person name="Hamelin R.C."/>
            <person name="Kema G.H.J."/>
            <person name="Lawrence C."/>
            <person name="Scott J.A."/>
            <person name="Spatafora J.W."/>
            <person name="Turgeon B.G."/>
            <person name="de Wit P.J.G.M."/>
            <person name="Zhong S."/>
            <person name="Goodwin S.B."/>
            <person name="Grigoriev I.V."/>
        </authorList>
    </citation>
    <scope>NUCLEOTIDE SEQUENCE [LARGE SCALE GENOMIC DNA]</scope>
    <source>
        <strain evidence="11">NZE10 / CBS 128990</strain>
    </source>
</reference>
<dbReference type="GO" id="GO:0005975">
    <property type="term" value="P:carbohydrate metabolic process"/>
    <property type="evidence" value="ECO:0007669"/>
    <property type="project" value="UniProtKB-ARBA"/>
</dbReference>
<evidence type="ECO:0000256" key="8">
    <source>
        <dbReference type="SAM" id="Phobius"/>
    </source>
</evidence>
<dbReference type="GO" id="GO:0016020">
    <property type="term" value="C:membrane"/>
    <property type="evidence" value="ECO:0007669"/>
    <property type="project" value="UniProtKB-SubCell"/>
</dbReference>
<keyword evidence="6 8" id="KW-0472">Membrane</keyword>
<protein>
    <recommendedName>
        <fullName evidence="9">Cas1p 10 TM acyl transferase domain-containing protein</fullName>
    </recommendedName>
</protein>
<evidence type="ECO:0000256" key="3">
    <source>
        <dbReference type="ARBA" id="ARBA00022679"/>
    </source>
</evidence>
<gene>
    <name evidence="10" type="ORF">DOTSEDRAFT_71832</name>
</gene>
<feature type="domain" description="Cas1p 10 TM acyl transferase" evidence="9">
    <location>
        <begin position="425"/>
        <end position="846"/>
    </location>
</feature>
<evidence type="ECO:0000256" key="7">
    <source>
        <dbReference type="ARBA" id="ARBA00023180"/>
    </source>
</evidence>
<organism evidence="10 11">
    <name type="scientific">Dothistroma septosporum (strain NZE10 / CBS 128990)</name>
    <name type="common">Red band needle blight fungus</name>
    <name type="synonym">Mycosphaerella pini</name>
    <dbReference type="NCBI Taxonomy" id="675120"/>
    <lineage>
        <taxon>Eukaryota</taxon>
        <taxon>Fungi</taxon>
        <taxon>Dikarya</taxon>
        <taxon>Ascomycota</taxon>
        <taxon>Pezizomycotina</taxon>
        <taxon>Dothideomycetes</taxon>
        <taxon>Dothideomycetidae</taxon>
        <taxon>Mycosphaerellales</taxon>
        <taxon>Mycosphaerellaceae</taxon>
        <taxon>Dothistroma</taxon>
    </lineage>
</organism>
<accession>N1PLE2</accession>
<keyword evidence="5 8" id="KW-1133">Transmembrane helix</keyword>
<dbReference type="AlphaFoldDB" id="N1PLE2"/>
<dbReference type="GO" id="GO:0005794">
    <property type="term" value="C:Golgi apparatus"/>
    <property type="evidence" value="ECO:0007669"/>
    <property type="project" value="UniProtKB-ARBA"/>
</dbReference>
<dbReference type="GO" id="GO:0016740">
    <property type="term" value="F:transferase activity"/>
    <property type="evidence" value="ECO:0007669"/>
    <property type="project" value="UniProtKB-KW"/>
</dbReference>
<dbReference type="Proteomes" id="UP000016933">
    <property type="component" value="Unassembled WGS sequence"/>
</dbReference>
<evidence type="ECO:0000259" key="9">
    <source>
        <dbReference type="Pfam" id="PF07779"/>
    </source>
</evidence>
<feature type="transmembrane region" description="Helical" evidence="8">
    <location>
        <begin position="670"/>
        <end position="689"/>
    </location>
</feature>
<comment type="similarity">
    <text evidence="2">Belongs to the PC-esterase family. CASD1 subfamily.</text>
</comment>
<feature type="transmembrane region" description="Helical" evidence="8">
    <location>
        <begin position="533"/>
        <end position="552"/>
    </location>
</feature>
<dbReference type="HOGENOM" id="CLU_008003_0_1_1"/>
<dbReference type="PANTHER" id="PTHR13533:SF1">
    <property type="entry name" value="N-ACETYLNEURAMINATE 9-O-ACETYLTRANSFERASE"/>
    <property type="match status" value="1"/>
</dbReference>
<feature type="transmembrane region" description="Helical" evidence="8">
    <location>
        <begin position="588"/>
        <end position="606"/>
    </location>
</feature>
<dbReference type="EMBL" id="KB446539">
    <property type="protein sequence ID" value="EME44141.1"/>
    <property type="molecule type" value="Genomic_DNA"/>
</dbReference>
<keyword evidence="4 8" id="KW-0812">Transmembrane</keyword>
<comment type="subcellular location">
    <subcellularLocation>
        <location evidence="1">Membrane</location>
        <topology evidence="1">Multi-pass membrane protein</topology>
    </subcellularLocation>
</comment>
<feature type="transmembrane region" description="Helical" evidence="8">
    <location>
        <begin position="91"/>
        <end position="113"/>
    </location>
</feature>
<dbReference type="PANTHER" id="PTHR13533">
    <property type="entry name" value="N-ACETYLNEURAMINATE 9-O-ACETYLTRANSFERASE"/>
    <property type="match status" value="1"/>
</dbReference>
<evidence type="ECO:0000256" key="6">
    <source>
        <dbReference type="ARBA" id="ARBA00023136"/>
    </source>
</evidence>
<evidence type="ECO:0000256" key="1">
    <source>
        <dbReference type="ARBA" id="ARBA00004141"/>
    </source>
</evidence>
<evidence type="ECO:0000313" key="11">
    <source>
        <dbReference type="Proteomes" id="UP000016933"/>
    </source>
</evidence>
<keyword evidence="3" id="KW-0808">Transferase</keyword>
<name>N1PLE2_DOTSN</name>
<sequence>MTTAVLTRTSPLSTSCYNWHVRLTVRQSPRFASGVRAGYWHAWHEEMHLERDRNSTRPDTKTSAPYITSWGMKLNALAESRTPWYTGLWSLSYGWAIYPVVLLAAILFNHLLLDDDPHKCQALTRSGHWYQDKWLVPRCDTAYHGSGEIRDCANGENRKIVFAGDLQIQGIYWGIVQRLDSDLHIPEVREQLGKDLHFSKDNIEVEFIWDPYLNGTKVIHRVEDLRDGKSIKPMMTLVGAGRSFVDRGEGALYAKAVERLASIAYSSGNFPRKAAGSRDVFTARDGPGDLLLFAPAETPFNHDGNKPDLAPIEEANFALSSAAEANDAISIMWSFSNMTEPRKKLYANDGINVSGEVSRRRADVLLNLRCNARVGRYDGFIHKGICCGVWKRNWIQTGFLTNAFVILPLAVLADLRFSYLSDSQRSVVRAICAVASIVALQYVADRTHVFEQVQRLPLQLSNLLSMIFITTVVGLATLRRCRPARAIQPGENKPHQPYLPRDQTDEWKGWMQALIIIYHYNMAWRGADWFWEIIRLTVASYLFLTGFGHTVYFLQKKDFSAKRFINVMVRTNLLPVTLAYVMRTRWVLYYYMALSTFWYCVLYVTMAVKKDWNASTPLLLVKMFVSAFAVHTFLNTKDLPETVVKMFKITCRMSFDAGDFFHHRVDQDQYIVYVGMLVAMLYVWVKDVLSSDERQNRSSRAFRKAFPILKYFIIALATIAFVYYFYWTNTTLDSTTSFSKLQPYLTITPILTFTILRNAHPVLRNWHSAALAWLGRYSGEMYVMQDHLWLAVDQESVLRTGFFHGDDTVWGDRWRDLVLITPLYLIACSIAGDATGIIAEWFIKEDEPAQPVSREKPITEVEMGLLAGGITGADDATVLTEKFVHRPSILQRAKEIVWPGKARGRALRVLFALWLMNMVYT</sequence>
<keyword evidence="7" id="KW-0325">Glycoprotein</keyword>
<dbReference type="InterPro" id="IPR012419">
    <property type="entry name" value="Cas1_AcylTrans_dom"/>
</dbReference>
<dbReference type="eggNOG" id="KOG1699">
    <property type="taxonomic scope" value="Eukaryota"/>
</dbReference>
<feature type="transmembrane region" description="Helical" evidence="8">
    <location>
        <begin position="394"/>
        <end position="415"/>
    </location>
</feature>
<feature type="transmembrane region" description="Helical" evidence="8">
    <location>
        <begin position="456"/>
        <end position="478"/>
    </location>
</feature>
<reference evidence="11" key="1">
    <citation type="journal article" date="2012" name="PLoS Genet.">
        <title>The genomes of the fungal plant pathogens Cladosporium fulvum and Dothistroma septosporum reveal adaptation to different hosts and lifestyles but also signatures of common ancestry.</title>
        <authorList>
            <person name="de Wit P.J.G.M."/>
            <person name="van der Burgt A."/>
            <person name="Oekmen B."/>
            <person name="Stergiopoulos I."/>
            <person name="Abd-Elsalam K.A."/>
            <person name="Aerts A.L."/>
            <person name="Bahkali A.H."/>
            <person name="Beenen H.G."/>
            <person name="Chettri P."/>
            <person name="Cox M.P."/>
            <person name="Datema E."/>
            <person name="de Vries R.P."/>
            <person name="Dhillon B."/>
            <person name="Ganley A.R."/>
            <person name="Griffiths S.A."/>
            <person name="Guo Y."/>
            <person name="Hamelin R.C."/>
            <person name="Henrissat B."/>
            <person name="Kabir M.S."/>
            <person name="Jashni M.K."/>
            <person name="Kema G."/>
            <person name="Klaubauf S."/>
            <person name="Lapidus A."/>
            <person name="Levasseur A."/>
            <person name="Lindquist E."/>
            <person name="Mehrabi R."/>
            <person name="Ohm R.A."/>
            <person name="Owen T.J."/>
            <person name="Salamov A."/>
            <person name="Schwelm A."/>
            <person name="Schijlen E."/>
            <person name="Sun H."/>
            <person name="van den Burg H.A."/>
            <person name="van Ham R.C.H.J."/>
            <person name="Zhang S."/>
            <person name="Goodwin S.B."/>
            <person name="Grigoriev I.V."/>
            <person name="Collemare J."/>
            <person name="Bradshaw R.E."/>
        </authorList>
    </citation>
    <scope>NUCLEOTIDE SEQUENCE [LARGE SCALE GENOMIC DNA]</scope>
    <source>
        <strain evidence="11">NZE10 / CBS 128990</strain>
    </source>
</reference>
<dbReference type="OrthoDB" id="1932925at2759"/>
<proteinExistence type="inferred from homology"/>
<dbReference type="OMA" id="PIYIFIR"/>
<evidence type="ECO:0000256" key="4">
    <source>
        <dbReference type="ARBA" id="ARBA00022692"/>
    </source>
</evidence>
<feature type="transmembrane region" description="Helical" evidence="8">
    <location>
        <begin position="709"/>
        <end position="727"/>
    </location>
</feature>
<dbReference type="Pfam" id="PF07779">
    <property type="entry name" value="Cas1_AcylT"/>
    <property type="match status" value="1"/>
</dbReference>
<feature type="transmembrane region" description="Helical" evidence="8">
    <location>
        <begin position="427"/>
        <end position="444"/>
    </location>
</feature>